<dbReference type="Proteomes" id="UP000281691">
    <property type="component" value="Unassembled WGS sequence"/>
</dbReference>
<dbReference type="RefSeq" id="WP_124210719.1">
    <property type="nucleotide sequence ID" value="NZ_CP016615.1"/>
</dbReference>
<dbReference type="InterPro" id="IPR036814">
    <property type="entry name" value="YqcC-like_sf"/>
</dbReference>
<dbReference type="AlphaFoldDB" id="A0A3N4VST3"/>
<reference evidence="2 3" key="1">
    <citation type="submission" date="2018-11" db="EMBL/GenBank/DDBJ databases">
        <title>Genomic Encyclopedia of Type Strains, Phase IV (KMG-IV): sequencing the most valuable type-strain genomes for metagenomic binning, comparative biology and taxonomic classification.</title>
        <authorList>
            <person name="Goeker M."/>
        </authorList>
    </citation>
    <scope>NUCLEOTIDE SEQUENCE [LARGE SCALE GENOMIC DNA]</scope>
    <source>
        <strain evidence="2 3">DSM 27238</strain>
    </source>
</reference>
<dbReference type="OrthoDB" id="8794567at2"/>
<evidence type="ECO:0000259" key="1">
    <source>
        <dbReference type="Pfam" id="PF04287"/>
    </source>
</evidence>
<keyword evidence="3" id="KW-1185">Reference proteome</keyword>
<organism evidence="2 3">
    <name type="scientific">Vespertiliibacter pulmonis</name>
    <dbReference type="NCBI Taxonomy" id="1443036"/>
    <lineage>
        <taxon>Bacteria</taxon>
        <taxon>Pseudomonadati</taxon>
        <taxon>Pseudomonadota</taxon>
        <taxon>Gammaproteobacteria</taxon>
        <taxon>Pasteurellales</taxon>
        <taxon>Pasteurellaceae</taxon>
        <taxon>Vespertiliibacter</taxon>
    </lineage>
</organism>
<dbReference type="GO" id="GO:0044010">
    <property type="term" value="P:single-species biofilm formation"/>
    <property type="evidence" value="ECO:0007669"/>
    <property type="project" value="TreeGrafter"/>
</dbReference>
<dbReference type="PIRSF" id="PIRSF006257">
    <property type="entry name" value="UCP006257"/>
    <property type="match status" value="1"/>
</dbReference>
<sequence length="104" mass="11821">MNAEIHQYLTALENAMKEHNVWEAAAPSAEALESTEPFSVNTLSPTQWLQWIFIPRMKALLEAGSELPRNFTVTHYLEESLKDEKYLAALHSPLAKLEQLLKDA</sequence>
<proteinExistence type="predicted"/>
<comment type="caution">
    <text evidence="2">The sequence shown here is derived from an EMBL/GenBank/DDBJ whole genome shotgun (WGS) entry which is preliminary data.</text>
</comment>
<dbReference type="PANTHER" id="PTHR39586">
    <property type="entry name" value="CYTOPLASMIC PROTEIN-RELATED"/>
    <property type="match status" value="1"/>
</dbReference>
<evidence type="ECO:0000313" key="3">
    <source>
        <dbReference type="Proteomes" id="UP000281691"/>
    </source>
</evidence>
<dbReference type="Pfam" id="PF04287">
    <property type="entry name" value="DUF446"/>
    <property type="match status" value="1"/>
</dbReference>
<name>A0A3N4VST3_9PAST</name>
<dbReference type="Gene3D" id="1.20.1440.40">
    <property type="entry name" value="YqcC-like"/>
    <property type="match status" value="1"/>
</dbReference>
<protein>
    <submittedName>
        <fullName evidence="2">Uncharacterized protein YqcC (DUF446 family)</fullName>
    </submittedName>
</protein>
<dbReference type="SUPFAM" id="SSF158452">
    <property type="entry name" value="YqcC-like"/>
    <property type="match status" value="1"/>
</dbReference>
<evidence type="ECO:0000313" key="2">
    <source>
        <dbReference type="EMBL" id="RPE86172.1"/>
    </source>
</evidence>
<dbReference type="InterPro" id="IPR023376">
    <property type="entry name" value="YqcC-like_dom"/>
</dbReference>
<dbReference type="EMBL" id="RKQP01000001">
    <property type="protein sequence ID" value="RPE86172.1"/>
    <property type="molecule type" value="Genomic_DNA"/>
</dbReference>
<feature type="domain" description="YqcC-like" evidence="1">
    <location>
        <begin position="5"/>
        <end position="100"/>
    </location>
</feature>
<accession>A0A3N4VST3</accession>
<gene>
    <name evidence="2" type="ORF">EDC46_0565</name>
</gene>
<dbReference type="PANTHER" id="PTHR39586:SF1">
    <property type="entry name" value="CYTOPLASMIC PROTEIN"/>
    <property type="match status" value="1"/>
</dbReference>
<dbReference type="InterPro" id="IPR007384">
    <property type="entry name" value="UCP006257"/>
</dbReference>